<dbReference type="PROSITE" id="PS50048">
    <property type="entry name" value="ZN2_CY6_FUNGAL_2"/>
    <property type="match status" value="1"/>
</dbReference>
<dbReference type="GO" id="GO:0000981">
    <property type="term" value="F:DNA-binding transcription factor activity, RNA polymerase II-specific"/>
    <property type="evidence" value="ECO:0007669"/>
    <property type="project" value="InterPro"/>
</dbReference>
<evidence type="ECO:0000256" key="3">
    <source>
        <dbReference type="ARBA" id="ARBA00023015"/>
    </source>
</evidence>
<evidence type="ECO:0000259" key="6">
    <source>
        <dbReference type="PROSITE" id="PS50048"/>
    </source>
</evidence>
<dbReference type="InterPro" id="IPR036864">
    <property type="entry name" value="Zn2-C6_fun-type_DNA-bd_sf"/>
</dbReference>
<keyword evidence="2" id="KW-0479">Metal-binding</keyword>
<name>A0A8H6S1B9_MYCCL</name>
<evidence type="ECO:0000313" key="8">
    <source>
        <dbReference type="Proteomes" id="UP000613580"/>
    </source>
</evidence>
<dbReference type="Gene3D" id="4.10.240.10">
    <property type="entry name" value="Zn(2)-C6 fungal-type DNA-binding domain"/>
    <property type="match status" value="1"/>
</dbReference>
<dbReference type="GO" id="GO:0005634">
    <property type="term" value="C:nucleus"/>
    <property type="evidence" value="ECO:0007669"/>
    <property type="project" value="UniProtKB-SubCell"/>
</dbReference>
<keyword evidence="5" id="KW-0539">Nucleus</keyword>
<evidence type="ECO:0000313" key="7">
    <source>
        <dbReference type="EMBL" id="KAF7290400.1"/>
    </source>
</evidence>
<sequence length="544" mass="57995">MRLRHDGGGSTTRSTYLLVLSYMAEHNLHRGAACTNCRRRKIRCDAGRPICGQCINKPPRSGQPCIYESESGSSHQTSLDMRRTIGRLRTRIEELENSNEQGVLLQQPYTGPAIGPIPEPPTNLRNTMINAFLHRFGNSPYFFLNAQHFAQAAHHPPGHPERPSNTLLSIVFLWACVLQHSSPSLSHHSHGSNHEDVSDTDTYLLATLEHLPAALNRASSPAGAPGSGSQQTQTRFLLETIQAEVLLSFYYLHEGLPVQGRYHASAAASLAIGAGFSRIGHHLPAQTAAGPGFLFGSSGTGSGPVADGAGRAAFWATVIINNAWAAAQGGPAPISSYGTEVDVPWPGGQQSGATIRRFLSGQDVDGHSPIALIAKASTLVERVAAVTSGARGGQLEAQTYGTLDQRLQGFQAALPPPGDANTRSVHLLTDLAIVRLQLPHAAIRGSGARQKALVAAERITGIVREVAGMGETTVDPLLGPVASAAHSVFSAELSTLRNGPPTLAPQYRAVEQRLEGLLHAMMQLSERSPMMRYCLGSVQGHGHH</sequence>
<keyword evidence="4" id="KW-0804">Transcription</keyword>
<organism evidence="7 8">
    <name type="scientific">Mycena chlorophos</name>
    <name type="common">Agaric fungus</name>
    <name type="synonym">Agaricus chlorophos</name>
    <dbReference type="NCBI Taxonomy" id="658473"/>
    <lineage>
        <taxon>Eukaryota</taxon>
        <taxon>Fungi</taxon>
        <taxon>Dikarya</taxon>
        <taxon>Basidiomycota</taxon>
        <taxon>Agaricomycotina</taxon>
        <taxon>Agaricomycetes</taxon>
        <taxon>Agaricomycetidae</taxon>
        <taxon>Agaricales</taxon>
        <taxon>Marasmiineae</taxon>
        <taxon>Mycenaceae</taxon>
        <taxon>Mycena</taxon>
    </lineage>
</organism>
<dbReference type="Proteomes" id="UP000613580">
    <property type="component" value="Unassembled WGS sequence"/>
</dbReference>
<evidence type="ECO:0000256" key="2">
    <source>
        <dbReference type="ARBA" id="ARBA00022723"/>
    </source>
</evidence>
<dbReference type="AlphaFoldDB" id="A0A8H6S1B9"/>
<dbReference type="InterPro" id="IPR001138">
    <property type="entry name" value="Zn2Cys6_DnaBD"/>
</dbReference>
<reference evidence="7" key="1">
    <citation type="submission" date="2020-05" db="EMBL/GenBank/DDBJ databases">
        <title>Mycena genomes resolve the evolution of fungal bioluminescence.</title>
        <authorList>
            <person name="Tsai I.J."/>
        </authorList>
    </citation>
    <scope>NUCLEOTIDE SEQUENCE</scope>
    <source>
        <strain evidence="7">110903Hualien_Pintung</strain>
    </source>
</reference>
<gene>
    <name evidence="7" type="ORF">HMN09_01298000</name>
</gene>
<evidence type="ECO:0000256" key="5">
    <source>
        <dbReference type="ARBA" id="ARBA00023242"/>
    </source>
</evidence>
<dbReference type="PANTHER" id="PTHR47338:SF29">
    <property type="entry name" value="ZN(2)-C6 FUNGAL-TYPE DOMAIN-CONTAINING PROTEIN"/>
    <property type="match status" value="1"/>
</dbReference>
<evidence type="ECO:0000256" key="4">
    <source>
        <dbReference type="ARBA" id="ARBA00023163"/>
    </source>
</evidence>
<comment type="subcellular location">
    <subcellularLocation>
        <location evidence="1">Nucleus</location>
    </subcellularLocation>
</comment>
<feature type="domain" description="Zn(2)-C6 fungal-type" evidence="6">
    <location>
        <begin position="33"/>
        <end position="67"/>
    </location>
</feature>
<proteinExistence type="predicted"/>
<dbReference type="EMBL" id="JACAZE010000026">
    <property type="protein sequence ID" value="KAF7290400.1"/>
    <property type="molecule type" value="Genomic_DNA"/>
</dbReference>
<accession>A0A8H6S1B9</accession>
<keyword evidence="3" id="KW-0805">Transcription regulation</keyword>
<dbReference type="OrthoDB" id="5600212at2759"/>
<dbReference type="InterPro" id="IPR050815">
    <property type="entry name" value="TF_fung"/>
</dbReference>
<dbReference type="SUPFAM" id="SSF57701">
    <property type="entry name" value="Zn2/Cys6 DNA-binding domain"/>
    <property type="match status" value="1"/>
</dbReference>
<dbReference type="Pfam" id="PF00172">
    <property type="entry name" value="Zn_clus"/>
    <property type="match status" value="1"/>
</dbReference>
<dbReference type="GO" id="GO:0008270">
    <property type="term" value="F:zinc ion binding"/>
    <property type="evidence" value="ECO:0007669"/>
    <property type="project" value="InterPro"/>
</dbReference>
<keyword evidence="8" id="KW-1185">Reference proteome</keyword>
<dbReference type="CDD" id="cd12148">
    <property type="entry name" value="fungal_TF_MHR"/>
    <property type="match status" value="1"/>
</dbReference>
<comment type="caution">
    <text evidence="7">The sequence shown here is derived from an EMBL/GenBank/DDBJ whole genome shotgun (WGS) entry which is preliminary data.</text>
</comment>
<protein>
    <submittedName>
        <fullName evidence="7">Zn(2)-C6 fungal-type domain-containing protein</fullName>
    </submittedName>
</protein>
<dbReference type="PANTHER" id="PTHR47338">
    <property type="entry name" value="ZN(II)2CYS6 TRANSCRIPTION FACTOR (EUROFUNG)-RELATED"/>
    <property type="match status" value="1"/>
</dbReference>
<dbReference type="SMART" id="SM00066">
    <property type="entry name" value="GAL4"/>
    <property type="match status" value="1"/>
</dbReference>
<dbReference type="CDD" id="cd00067">
    <property type="entry name" value="GAL4"/>
    <property type="match status" value="1"/>
</dbReference>
<evidence type="ECO:0000256" key="1">
    <source>
        <dbReference type="ARBA" id="ARBA00004123"/>
    </source>
</evidence>